<evidence type="ECO:0000256" key="1">
    <source>
        <dbReference type="SAM" id="MobiDB-lite"/>
    </source>
</evidence>
<dbReference type="InterPro" id="IPR036388">
    <property type="entry name" value="WH-like_DNA-bd_sf"/>
</dbReference>
<proteinExistence type="predicted"/>
<name>A0ABY5SKM3_9MICO</name>
<dbReference type="Proteomes" id="UP001064879">
    <property type="component" value="Chromosome"/>
</dbReference>
<dbReference type="RefSeq" id="WP_265417760.1">
    <property type="nucleotide sequence ID" value="NZ_CP093443.1"/>
</dbReference>
<evidence type="ECO:0000313" key="4">
    <source>
        <dbReference type="Proteomes" id="UP001064879"/>
    </source>
</evidence>
<feature type="region of interest" description="Disordered" evidence="1">
    <location>
        <begin position="1"/>
        <end position="21"/>
    </location>
</feature>
<gene>
    <name evidence="3" type="ORF">L1F31_13305</name>
</gene>
<accession>A0ABY5SKM3</accession>
<dbReference type="Pfam" id="PF09339">
    <property type="entry name" value="HTH_IclR"/>
    <property type="match status" value="1"/>
</dbReference>
<dbReference type="Gene3D" id="1.10.10.10">
    <property type="entry name" value="Winged helix-like DNA-binding domain superfamily/Winged helix DNA-binding domain"/>
    <property type="match status" value="1"/>
</dbReference>
<dbReference type="InterPro" id="IPR005471">
    <property type="entry name" value="Tscrpt_reg_IclR_N"/>
</dbReference>
<dbReference type="EMBL" id="CP093443">
    <property type="protein sequence ID" value="UVI35087.1"/>
    <property type="molecule type" value="Genomic_DNA"/>
</dbReference>
<feature type="region of interest" description="Disordered" evidence="1">
    <location>
        <begin position="74"/>
        <end position="94"/>
    </location>
</feature>
<reference evidence="3" key="1">
    <citation type="submission" date="2022-03" db="EMBL/GenBank/DDBJ databases">
        <title>Brevibacterium spongiae sp. nov., isolated from marine sponge.</title>
        <authorList>
            <person name="Li Z."/>
            <person name="Zhang M."/>
        </authorList>
    </citation>
    <scope>NUCLEOTIDE SEQUENCE</scope>
    <source>
        <strain evidence="3">WHS-Z9</strain>
    </source>
</reference>
<feature type="compositionally biased region" description="Basic and acidic residues" evidence="1">
    <location>
        <begin position="1"/>
        <end position="10"/>
    </location>
</feature>
<dbReference type="InterPro" id="IPR036390">
    <property type="entry name" value="WH_DNA-bd_sf"/>
</dbReference>
<organism evidence="3 4">
    <name type="scientific">Brevibacterium spongiae</name>
    <dbReference type="NCBI Taxonomy" id="2909672"/>
    <lineage>
        <taxon>Bacteria</taxon>
        <taxon>Bacillati</taxon>
        <taxon>Actinomycetota</taxon>
        <taxon>Actinomycetes</taxon>
        <taxon>Micrococcales</taxon>
        <taxon>Brevibacteriaceae</taxon>
        <taxon>Brevibacterium</taxon>
    </lineage>
</organism>
<keyword evidence="4" id="KW-1185">Reference proteome</keyword>
<protein>
    <submittedName>
        <fullName evidence="3">Helix-turn-helix domain-containing protein</fullName>
    </submittedName>
</protein>
<feature type="domain" description="HTH iclR-type" evidence="2">
    <location>
        <begin position="35"/>
        <end position="74"/>
    </location>
</feature>
<sequence>MKNIRRHTDSDSAALGPEPAVPQTDLSPAVAFVHEHLAAQAGAVTISALAAMTGLHQNTVREHLDQLVETGAATKTKAASSGRGRPAWLYRANGSPRTGSSEYLGLASVLAAQIDRTRTDPRADGIAAGLDWGRDLAREVAETRTDTDESTPAEVVPAEETLALLDTLGFAPEAVPQTETDTDADTASRSFRLTRCPLLEAAHEYPDIVCGVHLGLVRGALDVFGDTDTESEIDPFSEPGACRLRLQSGGPAAADLESAPARTSPK</sequence>
<evidence type="ECO:0000313" key="3">
    <source>
        <dbReference type="EMBL" id="UVI35087.1"/>
    </source>
</evidence>
<dbReference type="SUPFAM" id="SSF46785">
    <property type="entry name" value="Winged helix' DNA-binding domain"/>
    <property type="match status" value="1"/>
</dbReference>
<evidence type="ECO:0000259" key="2">
    <source>
        <dbReference type="Pfam" id="PF09339"/>
    </source>
</evidence>